<feature type="transmembrane region" description="Helical" evidence="6">
    <location>
        <begin position="239"/>
        <end position="258"/>
    </location>
</feature>
<dbReference type="GO" id="GO:0005886">
    <property type="term" value="C:plasma membrane"/>
    <property type="evidence" value="ECO:0007669"/>
    <property type="project" value="UniProtKB-SubCell"/>
</dbReference>
<comment type="caution">
    <text evidence="7">The sequence shown here is derived from an EMBL/GenBank/DDBJ whole genome shotgun (WGS) entry which is preliminary data.</text>
</comment>
<sequence>MNINNYVHHSTGTHIDYANGILAQLLLALPFFLLLVVYIFTAFISNRRHKHWPIRRTIFWALGVLCAIAAVIGPLANRAHMDFTAHMMGHLLLGMLAPLLMALAAPMTLVLRTLNVTLARRLSNVLKSWPIRILGHPVVASCLNVGGLWLLYTTDLYAMMQRNVLLHILVHIHVFLAGYVFTVSMIYIDPMPHKSSFVCRAVVLTVALAGHSILSKYIYAHPPHGVSTEQAEMGGMLMYYGGDVIDAVLIFMLCFQWFKATRPRMEQCSKVSNYHPC</sequence>
<feature type="transmembrane region" description="Helical" evidence="6">
    <location>
        <begin position="164"/>
        <end position="188"/>
    </location>
</feature>
<evidence type="ECO:0000256" key="4">
    <source>
        <dbReference type="ARBA" id="ARBA00022989"/>
    </source>
</evidence>
<dbReference type="InterPro" id="IPR019108">
    <property type="entry name" value="Caa3_assmbl_CtaG-rel"/>
</dbReference>
<name>A0ABD5IZE7_9BACL</name>
<dbReference type="Pfam" id="PF09678">
    <property type="entry name" value="Caa3_CtaG"/>
    <property type="match status" value="1"/>
</dbReference>
<evidence type="ECO:0000256" key="6">
    <source>
        <dbReference type="SAM" id="Phobius"/>
    </source>
</evidence>
<keyword evidence="3 6" id="KW-0812">Transmembrane</keyword>
<accession>A0ABD5IZE7</accession>
<keyword evidence="2" id="KW-1003">Cell membrane</keyword>
<dbReference type="RefSeq" id="WP_328219341.1">
    <property type="nucleotide sequence ID" value="NZ_JARTLI010000039.1"/>
</dbReference>
<evidence type="ECO:0000256" key="5">
    <source>
        <dbReference type="ARBA" id="ARBA00023136"/>
    </source>
</evidence>
<evidence type="ECO:0000256" key="1">
    <source>
        <dbReference type="ARBA" id="ARBA00004651"/>
    </source>
</evidence>
<comment type="subcellular location">
    <subcellularLocation>
        <location evidence="1">Cell membrane</location>
        <topology evidence="1">Multi-pass membrane protein</topology>
    </subcellularLocation>
</comment>
<dbReference type="Proteomes" id="UP001339962">
    <property type="component" value="Unassembled WGS sequence"/>
</dbReference>
<feature type="transmembrane region" description="Helical" evidence="6">
    <location>
        <begin position="131"/>
        <end position="152"/>
    </location>
</feature>
<dbReference type="EMBL" id="JARTLI010000039">
    <property type="protein sequence ID" value="MED5053110.1"/>
    <property type="molecule type" value="Genomic_DNA"/>
</dbReference>
<proteinExistence type="predicted"/>
<feature type="transmembrane region" description="Helical" evidence="6">
    <location>
        <begin position="88"/>
        <end position="111"/>
    </location>
</feature>
<evidence type="ECO:0000256" key="3">
    <source>
        <dbReference type="ARBA" id="ARBA00022692"/>
    </source>
</evidence>
<gene>
    <name evidence="7" type="ORF">P9850_15020</name>
</gene>
<evidence type="ECO:0000313" key="7">
    <source>
        <dbReference type="EMBL" id="MED5053110.1"/>
    </source>
</evidence>
<keyword evidence="5 6" id="KW-0472">Membrane</keyword>
<evidence type="ECO:0000256" key="2">
    <source>
        <dbReference type="ARBA" id="ARBA00022475"/>
    </source>
</evidence>
<dbReference type="AlphaFoldDB" id="A0ABD5IZE7"/>
<feature type="transmembrane region" description="Helical" evidence="6">
    <location>
        <begin position="20"/>
        <end position="45"/>
    </location>
</feature>
<organism evidence="7 8">
    <name type="scientific">Anoxybacteroides rupiense</name>
    <dbReference type="NCBI Taxonomy" id="311460"/>
    <lineage>
        <taxon>Bacteria</taxon>
        <taxon>Bacillati</taxon>
        <taxon>Bacillota</taxon>
        <taxon>Bacilli</taxon>
        <taxon>Bacillales</taxon>
        <taxon>Anoxybacillaceae</taxon>
        <taxon>Anoxybacteroides</taxon>
    </lineage>
</organism>
<feature type="transmembrane region" description="Helical" evidence="6">
    <location>
        <begin position="57"/>
        <end position="76"/>
    </location>
</feature>
<protein>
    <submittedName>
        <fullName evidence="7">Cytochrome c oxidase assembly protein</fullName>
    </submittedName>
</protein>
<evidence type="ECO:0000313" key="8">
    <source>
        <dbReference type="Proteomes" id="UP001339962"/>
    </source>
</evidence>
<keyword evidence="4 6" id="KW-1133">Transmembrane helix</keyword>
<reference evidence="7 8" key="1">
    <citation type="submission" date="2023-03" db="EMBL/GenBank/DDBJ databases">
        <title>Bacillus Genome Sequencing.</title>
        <authorList>
            <person name="Dunlap C."/>
        </authorList>
    </citation>
    <scope>NUCLEOTIDE SEQUENCE [LARGE SCALE GENOMIC DNA]</scope>
    <source>
        <strain evidence="7 8">NRS-38</strain>
    </source>
</reference>